<keyword evidence="3" id="KW-1185">Reference proteome</keyword>
<dbReference type="AlphaFoldDB" id="A0A182PZV2"/>
<reference evidence="3" key="1">
    <citation type="submission" date="2014-01" db="EMBL/GenBank/DDBJ databases">
        <title>The Genome Sequence of Anopheles farauti FAR1 (V2).</title>
        <authorList>
            <consortium name="The Broad Institute Genomics Platform"/>
            <person name="Neafsey D.E."/>
            <person name="Besansky N."/>
            <person name="Howell P."/>
            <person name="Walton C."/>
            <person name="Young S.K."/>
            <person name="Zeng Q."/>
            <person name="Gargeya S."/>
            <person name="Fitzgerald M."/>
            <person name="Haas B."/>
            <person name="Abouelleil A."/>
            <person name="Allen A.W."/>
            <person name="Alvarado L."/>
            <person name="Arachchi H.M."/>
            <person name="Berlin A.M."/>
            <person name="Chapman S.B."/>
            <person name="Gainer-Dewar J."/>
            <person name="Goldberg J."/>
            <person name="Griggs A."/>
            <person name="Gujja S."/>
            <person name="Hansen M."/>
            <person name="Howarth C."/>
            <person name="Imamovic A."/>
            <person name="Ireland A."/>
            <person name="Larimer J."/>
            <person name="McCowan C."/>
            <person name="Murphy C."/>
            <person name="Pearson M."/>
            <person name="Poon T.W."/>
            <person name="Priest M."/>
            <person name="Roberts A."/>
            <person name="Saif S."/>
            <person name="Shea T."/>
            <person name="Sisk P."/>
            <person name="Sykes S."/>
            <person name="Wortman J."/>
            <person name="Nusbaum C."/>
            <person name="Birren B."/>
        </authorList>
    </citation>
    <scope>NUCLEOTIDE SEQUENCE [LARGE SCALE GENOMIC DNA]</scope>
    <source>
        <strain evidence="3">FAR1</strain>
    </source>
</reference>
<dbReference type="Proteomes" id="UP000075886">
    <property type="component" value="Unassembled WGS sequence"/>
</dbReference>
<reference evidence="2" key="2">
    <citation type="submission" date="2020-05" db="UniProtKB">
        <authorList>
            <consortium name="EnsemblMetazoa"/>
        </authorList>
    </citation>
    <scope>IDENTIFICATION</scope>
    <source>
        <strain evidence="2">FAR1</strain>
    </source>
</reference>
<feature type="compositionally biased region" description="Basic and acidic residues" evidence="1">
    <location>
        <begin position="160"/>
        <end position="170"/>
    </location>
</feature>
<feature type="compositionally biased region" description="Pro residues" evidence="1">
    <location>
        <begin position="35"/>
        <end position="44"/>
    </location>
</feature>
<evidence type="ECO:0000256" key="1">
    <source>
        <dbReference type="SAM" id="MobiDB-lite"/>
    </source>
</evidence>
<sequence>MVPAPAVSSDASELLEPPDGLRAGRTAAVMDDRSPPLPPPPPPADPERFVVELAKNDTQLTVGREHNLDERFVHDVGGGRHHLQHVVRVVVVAEQQQPLRQPVQPILRDLYASSLSVLSVSALDSTVVMSRRFPNWKINVISSPAIFTLVSSGSVLSEWKREEEGRDGEGHGTGQQLLS</sequence>
<protein>
    <submittedName>
        <fullName evidence="2">Uncharacterized protein</fullName>
    </submittedName>
</protein>
<dbReference type="EMBL" id="AXCN02001220">
    <property type="status" value="NOT_ANNOTATED_CDS"/>
    <property type="molecule type" value="Genomic_DNA"/>
</dbReference>
<feature type="region of interest" description="Disordered" evidence="1">
    <location>
        <begin position="1"/>
        <end position="45"/>
    </location>
</feature>
<accession>A0A182PZV2</accession>
<proteinExistence type="predicted"/>
<dbReference type="VEuPathDB" id="VectorBase:AFAF000276"/>
<dbReference type="EnsemblMetazoa" id="AFAF000276-RA">
    <property type="protein sequence ID" value="AFAF000276-PA"/>
    <property type="gene ID" value="AFAF000276"/>
</dbReference>
<evidence type="ECO:0000313" key="2">
    <source>
        <dbReference type="EnsemblMetazoa" id="AFAF000276-PA"/>
    </source>
</evidence>
<organism evidence="2 3">
    <name type="scientific">Anopheles farauti</name>
    <dbReference type="NCBI Taxonomy" id="69004"/>
    <lineage>
        <taxon>Eukaryota</taxon>
        <taxon>Metazoa</taxon>
        <taxon>Ecdysozoa</taxon>
        <taxon>Arthropoda</taxon>
        <taxon>Hexapoda</taxon>
        <taxon>Insecta</taxon>
        <taxon>Pterygota</taxon>
        <taxon>Neoptera</taxon>
        <taxon>Endopterygota</taxon>
        <taxon>Diptera</taxon>
        <taxon>Nematocera</taxon>
        <taxon>Culicoidea</taxon>
        <taxon>Culicidae</taxon>
        <taxon>Anophelinae</taxon>
        <taxon>Anopheles</taxon>
    </lineage>
</organism>
<evidence type="ECO:0000313" key="3">
    <source>
        <dbReference type="Proteomes" id="UP000075886"/>
    </source>
</evidence>
<feature type="region of interest" description="Disordered" evidence="1">
    <location>
        <begin position="160"/>
        <end position="179"/>
    </location>
</feature>
<name>A0A182PZV2_9DIPT</name>